<evidence type="ECO:0000256" key="8">
    <source>
        <dbReference type="ARBA" id="ARBA00022991"/>
    </source>
</evidence>
<comment type="cofactor">
    <cofactor evidence="1">
        <name>FAD</name>
        <dbReference type="ChEBI" id="CHEBI:57692"/>
    </cofactor>
</comment>
<dbReference type="SUPFAM" id="SSF48173">
    <property type="entry name" value="Cryptochrome/photolyase FAD-binding domain"/>
    <property type="match status" value="1"/>
</dbReference>
<comment type="cofactor">
    <cofactor evidence="14">
        <name>coenzyme F420-(gamma-Glu)n</name>
        <dbReference type="ChEBI" id="CHEBI:133980"/>
    </cofactor>
</comment>
<dbReference type="PANTHER" id="PTHR10211">
    <property type="entry name" value="DEOXYRIBODIPYRIMIDINE PHOTOLYASE"/>
    <property type="match status" value="1"/>
</dbReference>
<evidence type="ECO:0000256" key="4">
    <source>
        <dbReference type="ARBA" id="ARBA00014046"/>
    </source>
</evidence>
<dbReference type="GO" id="GO:0003904">
    <property type="term" value="F:deoxyribodipyrimidine photo-lyase activity"/>
    <property type="evidence" value="ECO:0007669"/>
    <property type="project" value="UniProtKB-EC"/>
</dbReference>
<sequence length="457" mass="53139">MKYFPDFLRPERLTSLAQTALDNGGDYLVYVMDASLRSSWNHALEYAVFEANRLGRSLVVVYNLDEKQPFMNTRKLHFIQRALKNVGEQLRKRGILFLVRKTESLLKLVNEAVSVIVDAGYTRHQQTFRKTLAKHCHSVTMVEGDVIVPVKTASNRAEPYARTIRPKLLNRLTDFLETVPAIPVKQASADLDIEGLRYETFYDLSKDFGSIEFVEPVKHVVGGEDEAQKRLETFVKERLDRYAAERSDPGSDSCSELSPYLRYGMISPVQVLKHVFEYRRRGDVNVESLINELVVWRELARNAEVYNPFFERYEGLPEWARETLGIHARDHRDYVYSLGELERAETHDVYWNAAQRELLMTGKIHNYMRMYWCKKLLEWTDSPETAYRYAVYLNNKYGLDAEDPNSYLGIGWCFGAFDRPFTESSIYGKVRRMTAESLKRKKLIKTYLQRWSAPAGI</sequence>
<dbReference type="EC" id="4.1.99.3" evidence="3"/>
<evidence type="ECO:0000256" key="7">
    <source>
        <dbReference type="ARBA" id="ARBA00022827"/>
    </source>
</evidence>
<dbReference type="InterPro" id="IPR036134">
    <property type="entry name" value="Crypto/Photolyase_FAD-like_sf"/>
</dbReference>
<keyword evidence="11 17" id="KW-0456">Lyase</keyword>
<dbReference type="GO" id="GO:0003677">
    <property type="term" value="F:DNA binding"/>
    <property type="evidence" value="ECO:0007669"/>
    <property type="project" value="UniProtKB-KW"/>
</dbReference>
<evidence type="ECO:0000313" key="18">
    <source>
        <dbReference type="EMBL" id="HHN51849.1"/>
    </source>
</evidence>
<organism evidence="17">
    <name type="scientific">Caldiarchaeum subterraneum</name>
    <dbReference type="NCBI Taxonomy" id="311458"/>
    <lineage>
        <taxon>Archaea</taxon>
        <taxon>Nitrososphaerota</taxon>
        <taxon>Candidatus Caldarchaeales</taxon>
        <taxon>Candidatus Caldarchaeaceae</taxon>
        <taxon>Candidatus Caldarchaeum</taxon>
    </lineage>
</organism>
<dbReference type="InterPro" id="IPR036155">
    <property type="entry name" value="Crypto/Photolyase_N_sf"/>
</dbReference>
<dbReference type="AlphaFoldDB" id="A0A7C4I573"/>
<evidence type="ECO:0000256" key="3">
    <source>
        <dbReference type="ARBA" id="ARBA00013149"/>
    </source>
</evidence>
<evidence type="ECO:0000313" key="17">
    <source>
        <dbReference type="EMBL" id="HGN89831.1"/>
    </source>
</evidence>
<gene>
    <name evidence="18" type="ORF">ENM30_00890</name>
    <name evidence="17" type="ORF">ENT82_01710</name>
    <name evidence="16" type="ORF">ENU43_04960</name>
</gene>
<evidence type="ECO:0000313" key="16">
    <source>
        <dbReference type="EMBL" id="HGL40995.1"/>
    </source>
</evidence>
<keyword evidence="10" id="KW-0234">DNA repair</keyword>
<dbReference type="EMBL" id="DTCM01000063">
    <property type="protein sequence ID" value="HGL40995.1"/>
    <property type="molecule type" value="Genomic_DNA"/>
</dbReference>
<dbReference type="InterPro" id="IPR014729">
    <property type="entry name" value="Rossmann-like_a/b/a_fold"/>
</dbReference>
<evidence type="ECO:0000256" key="9">
    <source>
        <dbReference type="ARBA" id="ARBA00023125"/>
    </source>
</evidence>
<keyword evidence="8" id="KW-0157">Chromophore</keyword>
<keyword evidence="5" id="KW-0285">Flavoprotein</keyword>
<dbReference type="FunFam" id="1.10.579.10:FF:000002">
    <property type="entry name" value="Deoxyribodipyrimidine photolyase"/>
    <property type="match status" value="1"/>
</dbReference>
<evidence type="ECO:0000256" key="5">
    <source>
        <dbReference type="ARBA" id="ARBA00022630"/>
    </source>
</evidence>
<evidence type="ECO:0000256" key="12">
    <source>
        <dbReference type="ARBA" id="ARBA00031671"/>
    </source>
</evidence>
<keyword evidence="9" id="KW-0238">DNA-binding</keyword>
<comment type="catalytic activity">
    <reaction evidence="13">
        <text>cyclobutadipyrimidine (in DNA) = 2 pyrimidine residues (in DNA).</text>
        <dbReference type="EC" id="4.1.99.3"/>
    </reaction>
</comment>
<evidence type="ECO:0000256" key="13">
    <source>
        <dbReference type="ARBA" id="ARBA00033999"/>
    </source>
</evidence>
<dbReference type="Gene3D" id="1.10.579.10">
    <property type="entry name" value="DNA Cyclobutane Dipyrimidine Photolyase, subunit A, domain 3"/>
    <property type="match status" value="1"/>
</dbReference>
<dbReference type="PROSITE" id="PS51645">
    <property type="entry name" value="PHR_CRY_ALPHA_BETA"/>
    <property type="match status" value="1"/>
</dbReference>
<evidence type="ECO:0000259" key="15">
    <source>
        <dbReference type="PROSITE" id="PS51645"/>
    </source>
</evidence>
<evidence type="ECO:0000256" key="6">
    <source>
        <dbReference type="ARBA" id="ARBA00022763"/>
    </source>
</evidence>
<dbReference type="PANTHER" id="PTHR10211:SF0">
    <property type="entry name" value="DEOXYRIBODIPYRIMIDINE PHOTO-LYASE"/>
    <property type="match status" value="1"/>
</dbReference>
<keyword evidence="7" id="KW-0274">FAD</keyword>
<dbReference type="GO" id="GO:0000719">
    <property type="term" value="P:photoreactive repair"/>
    <property type="evidence" value="ECO:0007669"/>
    <property type="project" value="TreeGrafter"/>
</dbReference>
<keyword evidence="6" id="KW-0227">DNA damage</keyword>
<evidence type="ECO:0000256" key="2">
    <source>
        <dbReference type="ARBA" id="ARBA00006409"/>
    </source>
</evidence>
<evidence type="ECO:0000256" key="11">
    <source>
        <dbReference type="ARBA" id="ARBA00023239"/>
    </source>
</evidence>
<accession>A0A7C4I573</accession>
<proteinExistence type="inferred from homology"/>
<dbReference type="EMBL" id="DRXG01000013">
    <property type="protein sequence ID" value="HHN51849.1"/>
    <property type="molecule type" value="Genomic_DNA"/>
</dbReference>
<dbReference type="SUPFAM" id="SSF52425">
    <property type="entry name" value="Cryptochrome/photolyase, N-terminal domain"/>
    <property type="match status" value="1"/>
</dbReference>
<dbReference type="InterPro" id="IPR052219">
    <property type="entry name" value="Photolyase_Class-2"/>
</dbReference>
<protein>
    <recommendedName>
        <fullName evidence="4">Deoxyribodipyrimidine photo-lyase</fullName>
        <ecNumber evidence="3">4.1.99.3</ecNumber>
    </recommendedName>
    <alternativeName>
        <fullName evidence="12">DNA photolyase</fullName>
    </alternativeName>
</protein>
<dbReference type="Gene3D" id="3.40.50.620">
    <property type="entry name" value="HUPs"/>
    <property type="match status" value="1"/>
</dbReference>
<name>A0A7C4I573_CALS0</name>
<comment type="similarity">
    <text evidence="2">Belongs to the DNA photolyase class-2 family.</text>
</comment>
<evidence type="ECO:0000256" key="14">
    <source>
        <dbReference type="ARBA" id="ARBA00053026"/>
    </source>
</evidence>
<evidence type="ECO:0000256" key="1">
    <source>
        <dbReference type="ARBA" id="ARBA00001974"/>
    </source>
</evidence>
<feature type="domain" description="Photolyase/cryptochrome alpha/beta" evidence="15">
    <location>
        <begin position="26"/>
        <end position="147"/>
    </location>
</feature>
<dbReference type="EMBL" id="DTAD01000020">
    <property type="protein sequence ID" value="HGN89831.1"/>
    <property type="molecule type" value="Genomic_DNA"/>
</dbReference>
<dbReference type="Pfam" id="PF00875">
    <property type="entry name" value="DNA_photolyase"/>
    <property type="match status" value="1"/>
</dbReference>
<dbReference type="InterPro" id="IPR006050">
    <property type="entry name" value="DNA_photolyase_N"/>
</dbReference>
<evidence type="ECO:0000256" key="10">
    <source>
        <dbReference type="ARBA" id="ARBA00023204"/>
    </source>
</evidence>
<reference evidence="17" key="1">
    <citation type="journal article" date="2020" name="mSystems">
        <title>Genome- and Community-Level Interaction Insights into Carbon Utilization and Element Cycling Functions of Hydrothermarchaeota in Hydrothermal Sediment.</title>
        <authorList>
            <person name="Zhou Z."/>
            <person name="Liu Y."/>
            <person name="Xu W."/>
            <person name="Pan J."/>
            <person name="Luo Z.H."/>
            <person name="Li M."/>
        </authorList>
    </citation>
    <scope>NUCLEOTIDE SEQUENCE [LARGE SCALE GENOMIC DNA]</scope>
    <source>
        <strain evidence="18">SpSt-1073</strain>
        <strain evidence="17">SpSt-613</strain>
        <strain evidence="16">SpSt-669</strain>
    </source>
</reference>
<dbReference type="Gene3D" id="1.25.40.80">
    <property type="match status" value="1"/>
</dbReference>
<comment type="caution">
    <text evidence="17">The sequence shown here is derived from an EMBL/GenBank/DDBJ whole genome shotgun (WGS) entry which is preliminary data.</text>
</comment>